<dbReference type="Pfam" id="PF03765">
    <property type="entry name" value="CRAL_TRIO_N"/>
    <property type="match status" value="1"/>
</dbReference>
<feature type="region of interest" description="Disordered" evidence="1">
    <location>
        <begin position="1"/>
        <end position="26"/>
    </location>
</feature>
<gene>
    <name evidence="3" type="ORF">SISSUDRAFT_1016897</name>
</gene>
<dbReference type="PROSITE" id="PS50191">
    <property type="entry name" value="CRAL_TRIO"/>
    <property type="match status" value="1"/>
</dbReference>
<dbReference type="STRING" id="1314776.A0A166GLI3"/>
<dbReference type="SMART" id="SM00516">
    <property type="entry name" value="SEC14"/>
    <property type="match status" value="1"/>
</dbReference>
<sequence length="327" mass="37584">MPEFLPLAPPPVPVDAQRPTLSEEEEKKRQQVLEHFDADSYEISGLEKGALLNEEKCWLSNECILRYLRASKWVLATAITRIEETLKWRRSYGFYDFLTPEHVEPESLTGKQVLFGYDTQRRPALLMIPSRQNTTEPKGQLQFAVFMMERAIDLMGPGVETMDLLINFAERAKNPALGVAREMLHIIQSHYPERLGLAIVINIPFLVNAFFKLILPFVDPITRNKIKFNPNVIQEGLLTADNLMTQWWGGDHDFEWDHEKYWPALMKMCYDRRKEQMERWKQLGGRVGISEWDMKQSTSAAVDEETVDETPATDEVAPASTEIAVAA</sequence>
<evidence type="ECO:0000256" key="1">
    <source>
        <dbReference type="SAM" id="MobiDB-lite"/>
    </source>
</evidence>
<dbReference type="CDD" id="cd00170">
    <property type="entry name" value="SEC14"/>
    <property type="match status" value="1"/>
</dbReference>
<dbReference type="Pfam" id="PF00650">
    <property type="entry name" value="CRAL_TRIO"/>
    <property type="match status" value="1"/>
</dbReference>
<organism evidence="3 4">
    <name type="scientific">Sistotremastrum suecicum HHB10207 ss-3</name>
    <dbReference type="NCBI Taxonomy" id="1314776"/>
    <lineage>
        <taxon>Eukaryota</taxon>
        <taxon>Fungi</taxon>
        <taxon>Dikarya</taxon>
        <taxon>Basidiomycota</taxon>
        <taxon>Agaricomycotina</taxon>
        <taxon>Agaricomycetes</taxon>
        <taxon>Sistotremastrales</taxon>
        <taxon>Sistotremastraceae</taxon>
        <taxon>Sistotremastrum</taxon>
    </lineage>
</organism>
<keyword evidence="4" id="KW-1185">Reference proteome</keyword>
<evidence type="ECO:0000313" key="3">
    <source>
        <dbReference type="EMBL" id="KZT41797.1"/>
    </source>
</evidence>
<dbReference type="SMART" id="SM01100">
    <property type="entry name" value="CRAL_TRIO_N"/>
    <property type="match status" value="1"/>
</dbReference>
<name>A0A166GLI3_9AGAM</name>
<dbReference type="InterPro" id="IPR036865">
    <property type="entry name" value="CRAL-TRIO_dom_sf"/>
</dbReference>
<dbReference type="InterPro" id="IPR052578">
    <property type="entry name" value="PI_Transfer_CRAL-TRIO"/>
</dbReference>
<dbReference type="SUPFAM" id="SSF52087">
    <property type="entry name" value="CRAL/TRIO domain"/>
    <property type="match status" value="1"/>
</dbReference>
<dbReference type="SUPFAM" id="SSF46938">
    <property type="entry name" value="CRAL/TRIO N-terminal domain"/>
    <property type="match status" value="1"/>
</dbReference>
<reference evidence="3 4" key="1">
    <citation type="journal article" date="2016" name="Mol. Biol. Evol.">
        <title>Comparative Genomics of Early-Diverging Mushroom-Forming Fungi Provides Insights into the Origins of Lignocellulose Decay Capabilities.</title>
        <authorList>
            <person name="Nagy L.G."/>
            <person name="Riley R."/>
            <person name="Tritt A."/>
            <person name="Adam C."/>
            <person name="Daum C."/>
            <person name="Floudas D."/>
            <person name="Sun H."/>
            <person name="Yadav J.S."/>
            <person name="Pangilinan J."/>
            <person name="Larsson K.H."/>
            <person name="Matsuura K."/>
            <person name="Barry K."/>
            <person name="Labutti K."/>
            <person name="Kuo R."/>
            <person name="Ohm R.A."/>
            <person name="Bhattacharya S.S."/>
            <person name="Shirouzu T."/>
            <person name="Yoshinaga Y."/>
            <person name="Martin F.M."/>
            <person name="Grigoriev I.V."/>
            <person name="Hibbett D.S."/>
        </authorList>
    </citation>
    <scope>NUCLEOTIDE SEQUENCE [LARGE SCALE GENOMIC DNA]</scope>
    <source>
        <strain evidence="3 4">HHB10207 ss-3</strain>
    </source>
</reference>
<dbReference type="InterPro" id="IPR036273">
    <property type="entry name" value="CRAL/TRIO_N_dom_sf"/>
</dbReference>
<dbReference type="Proteomes" id="UP000076798">
    <property type="component" value="Unassembled WGS sequence"/>
</dbReference>
<dbReference type="AlphaFoldDB" id="A0A166GLI3"/>
<evidence type="ECO:0000259" key="2">
    <source>
        <dbReference type="PROSITE" id="PS50191"/>
    </source>
</evidence>
<feature type="domain" description="CRAL-TRIO" evidence="2">
    <location>
        <begin position="102"/>
        <end position="256"/>
    </location>
</feature>
<protein>
    <submittedName>
        <fullName evidence="3">CRAL/TRIO domain-containing protein</fullName>
    </submittedName>
</protein>
<dbReference type="InterPro" id="IPR011074">
    <property type="entry name" value="CRAL/TRIO_N_dom"/>
</dbReference>
<dbReference type="PANTHER" id="PTHR45824">
    <property type="entry name" value="GH16843P"/>
    <property type="match status" value="1"/>
</dbReference>
<dbReference type="Gene3D" id="3.40.525.10">
    <property type="entry name" value="CRAL-TRIO lipid binding domain"/>
    <property type="match status" value="1"/>
</dbReference>
<dbReference type="EMBL" id="KV428018">
    <property type="protein sequence ID" value="KZT41797.1"/>
    <property type="molecule type" value="Genomic_DNA"/>
</dbReference>
<dbReference type="OrthoDB" id="75724at2759"/>
<dbReference type="PANTHER" id="PTHR45824:SF29">
    <property type="entry name" value="GH16843P"/>
    <property type="match status" value="1"/>
</dbReference>
<accession>A0A166GLI3</accession>
<evidence type="ECO:0000313" key="4">
    <source>
        <dbReference type="Proteomes" id="UP000076798"/>
    </source>
</evidence>
<proteinExistence type="predicted"/>
<dbReference type="GO" id="GO:0008526">
    <property type="term" value="F:phosphatidylinositol transfer activity"/>
    <property type="evidence" value="ECO:0007669"/>
    <property type="project" value="TreeGrafter"/>
</dbReference>
<dbReference type="InterPro" id="IPR001251">
    <property type="entry name" value="CRAL-TRIO_dom"/>
</dbReference>